<keyword evidence="3" id="KW-1185">Reference proteome</keyword>
<accession>A0A3N2DBD6</accession>
<evidence type="ECO:0000313" key="3">
    <source>
        <dbReference type="Proteomes" id="UP000275356"/>
    </source>
</evidence>
<proteinExistence type="predicted"/>
<comment type="caution">
    <text evidence="2">The sequence shown here is derived from an EMBL/GenBank/DDBJ whole genome shotgun (WGS) entry which is preliminary data.</text>
</comment>
<gene>
    <name evidence="2" type="ORF">EDD28_1708</name>
</gene>
<organism evidence="2 3">
    <name type="scientific">Salana multivorans</name>
    <dbReference type="NCBI Taxonomy" id="120377"/>
    <lineage>
        <taxon>Bacteria</taxon>
        <taxon>Bacillati</taxon>
        <taxon>Actinomycetota</taxon>
        <taxon>Actinomycetes</taxon>
        <taxon>Micrococcales</taxon>
        <taxon>Beutenbergiaceae</taxon>
        <taxon>Salana</taxon>
    </lineage>
</organism>
<sequence>MVDRRNDEVVTEPDGTETSQTTTSDVTVLEVLAPASLGTTIEAPEAVAIAQPEPGELIQVVQMGWIEMAEAPAPLLASGETYLVFLSAPSDRHGAWWVTGANAGIFRPDGDVFVQVAEDTGDSFRATITREDLR</sequence>
<dbReference type="AlphaFoldDB" id="A0A3N2DBD6"/>
<evidence type="ECO:0000256" key="1">
    <source>
        <dbReference type="SAM" id="MobiDB-lite"/>
    </source>
</evidence>
<dbReference type="EMBL" id="RKHQ01000001">
    <property type="protein sequence ID" value="ROR97115.1"/>
    <property type="molecule type" value="Genomic_DNA"/>
</dbReference>
<dbReference type="Proteomes" id="UP000275356">
    <property type="component" value="Unassembled WGS sequence"/>
</dbReference>
<reference evidence="2 3" key="1">
    <citation type="submission" date="2018-11" db="EMBL/GenBank/DDBJ databases">
        <title>Sequencing the genomes of 1000 actinobacteria strains.</title>
        <authorList>
            <person name="Klenk H.-P."/>
        </authorList>
    </citation>
    <scope>NUCLEOTIDE SEQUENCE [LARGE SCALE GENOMIC DNA]</scope>
    <source>
        <strain evidence="2 3">DSM 13521</strain>
    </source>
</reference>
<name>A0A3N2DBD6_9MICO</name>
<protein>
    <submittedName>
        <fullName evidence="2">Uncharacterized protein</fullName>
    </submittedName>
</protein>
<dbReference type="RefSeq" id="WP_123739206.1">
    <property type="nucleotide sequence ID" value="NZ_RKHQ01000001.1"/>
</dbReference>
<evidence type="ECO:0000313" key="2">
    <source>
        <dbReference type="EMBL" id="ROR97115.1"/>
    </source>
</evidence>
<feature type="region of interest" description="Disordered" evidence="1">
    <location>
        <begin position="1"/>
        <end position="23"/>
    </location>
</feature>